<protein>
    <submittedName>
        <fullName evidence="8">DMT family transporter</fullName>
    </submittedName>
</protein>
<dbReference type="SUPFAM" id="SSF103481">
    <property type="entry name" value="Multidrug resistance efflux transporter EmrE"/>
    <property type="match status" value="2"/>
</dbReference>
<feature type="transmembrane region" description="Helical" evidence="6">
    <location>
        <begin position="272"/>
        <end position="290"/>
    </location>
</feature>
<keyword evidence="4 6" id="KW-1133">Transmembrane helix</keyword>
<comment type="subcellular location">
    <subcellularLocation>
        <location evidence="1">Cell membrane</location>
        <topology evidence="1">Multi-pass membrane protein</topology>
    </subcellularLocation>
</comment>
<evidence type="ECO:0000256" key="6">
    <source>
        <dbReference type="SAM" id="Phobius"/>
    </source>
</evidence>
<dbReference type="RefSeq" id="WP_317901259.1">
    <property type="nucleotide sequence ID" value="NZ_JAIRBC010000006.1"/>
</dbReference>
<feature type="transmembrane region" description="Helical" evidence="6">
    <location>
        <begin position="214"/>
        <end position="235"/>
    </location>
</feature>
<keyword evidence="5 6" id="KW-0472">Membrane</keyword>
<evidence type="ECO:0000259" key="7">
    <source>
        <dbReference type="Pfam" id="PF00892"/>
    </source>
</evidence>
<evidence type="ECO:0000256" key="4">
    <source>
        <dbReference type="ARBA" id="ARBA00022989"/>
    </source>
</evidence>
<feature type="domain" description="EamA" evidence="7">
    <location>
        <begin position="6"/>
        <end position="139"/>
    </location>
</feature>
<evidence type="ECO:0000256" key="2">
    <source>
        <dbReference type="ARBA" id="ARBA00022475"/>
    </source>
</evidence>
<feature type="transmembrane region" description="Helical" evidence="6">
    <location>
        <begin position="68"/>
        <end position="86"/>
    </location>
</feature>
<feature type="transmembrane region" description="Helical" evidence="6">
    <location>
        <begin position="128"/>
        <end position="146"/>
    </location>
</feature>
<gene>
    <name evidence="8" type="ORF">K8352_05100</name>
</gene>
<dbReference type="InterPro" id="IPR037185">
    <property type="entry name" value="EmrE-like"/>
</dbReference>
<feature type="transmembrane region" description="Helical" evidence="6">
    <location>
        <begin position="247"/>
        <end position="266"/>
    </location>
</feature>
<comment type="caution">
    <text evidence="8">The sequence shown here is derived from an EMBL/GenBank/DDBJ whole genome shotgun (WGS) entry which is preliminary data.</text>
</comment>
<evidence type="ECO:0000313" key="8">
    <source>
        <dbReference type="EMBL" id="MCG2460114.1"/>
    </source>
</evidence>
<dbReference type="Pfam" id="PF00892">
    <property type="entry name" value="EamA"/>
    <property type="match status" value="2"/>
</dbReference>
<dbReference type="InterPro" id="IPR050638">
    <property type="entry name" value="AA-Vitamin_Transporters"/>
</dbReference>
<feature type="transmembrane region" description="Helical" evidence="6">
    <location>
        <begin position="185"/>
        <end position="202"/>
    </location>
</feature>
<reference evidence="8" key="1">
    <citation type="submission" date="2023-02" db="EMBL/GenBank/DDBJ databases">
        <title>Genome of Flavobacteriaceae gen. nov. sp. strain F89.</title>
        <authorList>
            <person name="Wang Y."/>
        </authorList>
    </citation>
    <scope>NUCLEOTIDE SEQUENCE</scope>
    <source>
        <strain evidence="8">F89</strain>
    </source>
</reference>
<accession>A0AAE3ETT8</accession>
<dbReference type="GO" id="GO:0005886">
    <property type="term" value="C:plasma membrane"/>
    <property type="evidence" value="ECO:0007669"/>
    <property type="project" value="UniProtKB-SubCell"/>
</dbReference>
<dbReference type="AlphaFoldDB" id="A0AAE3ETT8"/>
<sequence length="305" mass="33397">MSQRNLAILAAIGATVIYGLNHTIAKGVMPTHIKPYGFIFLRVAGGAILFWCISFLGPKEKIKTKDWGRLFLCAILGMGVNMFSFFKGLELSTPINSSVLVTITPIIVVILSALFIKEKITLGKGSGIVLGFMGALGLILYGAEIRQDAPNIPLGNALIVLNSTTYGAYLIFVKTLIQKYHPFTLMKWLFTIGMIIDLPIAYPDLAQVHWGQLPLAAIGAMVYVVVCTTFLTYLFNIYALTQLKASTVSAFVYVQPLIGILFALAMGKDDLTLVKVIATIFVLVGVYLASRKTRASARALWRQKR</sequence>
<feature type="transmembrane region" description="Helical" evidence="6">
    <location>
        <begin position="98"/>
        <end position="116"/>
    </location>
</feature>
<dbReference type="Proteomes" id="UP001200642">
    <property type="component" value="Unassembled WGS sequence"/>
</dbReference>
<organism evidence="8 9">
    <name type="scientific">Cerina litoralis</name>
    <dbReference type="NCBI Taxonomy" id="2874477"/>
    <lineage>
        <taxon>Bacteria</taxon>
        <taxon>Pseudomonadati</taxon>
        <taxon>Bacteroidota</taxon>
        <taxon>Flavobacteriia</taxon>
        <taxon>Flavobacteriales</taxon>
        <taxon>Flavobacteriaceae</taxon>
        <taxon>Cerina</taxon>
    </lineage>
</organism>
<feature type="domain" description="EamA" evidence="7">
    <location>
        <begin position="154"/>
        <end position="290"/>
    </location>
</feature>
<evidence type="ECO:0000256" key="1">
    <source>
        <dbReference type="ARBA" id="ARBA00004651"/>
    </source>
</evidence>
<evidence type="ECO:0000256" key="3">
    <source>
        <dbReference type="ARBA" id="ARBA00022692"/>
    </source>
</evidence>
<keyword evidence="2" id="KW-1003">Cell membrane</keyword>
<keyword evidence="3 6" id="KW-0812">Transmembrane</keyword>
<keyword evidence="9" id="KW-1185">Reference proteome</keyword>
<feature type="transmembrane region" description="Helical" evidence="6">
    <location>
        <begin position="35"/>
        <end position="56"/>
    </location>
</feature>
<dbReference type="PANTHER" id="PTHR32322:SF18">
    <property type="entry name" value="S-ADENOSYLMETHIONINE_S-ADENOSYLHOMOCYSTEINE TRANSPORTER"/>
    <property type="match status" value="1"/>
</dbReference>
<evidence type="ECO:0000313" key="9">
    <source>
        <dbReference type="Proteomes" id="UP001200642"/>
    </source>
</evidence>
<dbReference type="PANTHER" id="PTHR32322">
    <property type="entry name" value="INNER MEMBRANE TRANSPORTER"/>
    <property type="match status" value="1"/>
</dbReference>
<evidence type="ECO:0000256" key="5">
    <source>
        <dbReference type="ARBA" id="ARBA00023136"/>
    </source>
</evidence>
<dbReference type="InterPro" id="IPR000620">
    <property type="entry name" value="EamA_dom"/>
</dbReference>
<proteinExistence type="predicted"/>
<dbReference type="EMBL" id="JAIRBC010000006">
    <property type="protein sequence ID" value="MCG2460114.1"/>
    <property type="molecule type" value="Genomic_DNA"/>
</dbReference>
<feature type="transmembrane region" description="Helical" evidence="6">
    <location>
        <begin position="152"/>
        <end position="173"/>
    </location>
</feature>
<name>A0AAE3ETT8_9FLAO</name>